<organism evidence="4 5">
    <name type="scientific">Aspergillus indologenus CBS 114.80</name>
    <dbReference type="NCBI Taxonomy" id="1450541"/>
    <lineage>
        <taxon>Eukaryota</taxon>
        <taxon>Fungi</taxon>
        <taxon>Dikarya</taxon>
        <taxon>Ascomycota</taxon>
        <taxon>Pezizomycotina</taxon>
        <taxon>Eurotiomycetes</taxon>
        <taxon>Eurotiomycetidae</taxon>
        <taxon>Eurotiales</taxon>
        <taxon>Aspergillaceae</taxon>
        <taxon>Aspergillus</taxon>
        <taxon>Aspergillus subgen. Circumdati</taxon>
    </lineage>
</organism>
<comment type="similarity">
    <text evidence="1">Belongs to the paxM FAD-dependent monooxygenase family.</text>
</comment>
<evidence type="ECO:0008006" key="6">
    <source>
        <dbReference type="Google" id="ProtNLM"/>
    </source>
</evidence>
<sequence>LRILIAGTGIGGLSAAIALRQAGHIVEIFESSRFATELGAAIHLPPGANGILRRYGI</sequence>
<dbReference type="GO" id="GO:0004497">
    <property type="term" value="F:monooxygenase activity"/>
    <property type="evidence" value="ECO:0007669"/>
    <property type="project" value="UniProtKB-KW"/>
</dbReference>
<evidence type="ECO:0000313" key="5">
    <source>
        <dbReference type="Proteomes" id="UP000248817"/>
    </source>
</evidence>
<accession>A0A2V5IUE6</accession>
<feature type="non-terminal residue" evidence="4">
    <location>
        <position position="57"/>
    </location>
</feature>
<dbReference type="InterPro" id="IPR036188">
    <property type="entry name" value="FAD/NAD-bd_sf"/>
</dbReference>
<evidence type="ECO:0000256" key="3">
    <source>
        <dbReference type="ARBA" id="ARBA00023033"/>
    </source>
</evidence>
<reference evidence="4 5" key="1">
    <citation type="submission" date="2018-02" db="EMBL/GenBank/DDBJ databases">
        <title>The genomes of Aspergillus section Nigri reveals drivers in fungal speciation.</title>
        <authorList>
            <consortium name="DOE Joint Genome Institute"/>
            <person name="Vesth T.C."/>
            <person name="Nybo J."/>
            <person name="Theobald S."/>
            <person name="Brandl J."/>
            <person name="Frisvad J.C."/>
            <person name="Nielsen K.F."/>
            <person name="Lyhne E.K."/>
            <person name="Kogle M.E."/>
            <person name="Kuo A."/>
            <person name="Riley R."/>
            <person name="Clum A."/>
            <person name="Nolan M."/>
            <person name="Lipzen A."/>
            <person name="Salamov A."/>
            <person name="Henrissat B."/>
            <person name="Wiebenga A."/>
            <person name="De vries R.P."/>
            <person name="Grigoriev I.V."/>
            <person name="Mortensen U.H."/>
            <person name="Andersen M.R."/>
            <person name="Baker S.E."/>
        </authorList>
    </citation>
    <scope>NUCLEOTIDE SEQUENCE [LARGE SCALE GENOMIC DNA]</scope>
    <source>
        <strain evidence="4 5">CBS 114.80</strain>
    </source>
</reference>
<dbReference type="PANTHER" id="PTHR13789">
    <property type="entry name" value="MONOOXYGENASE"/>
    <property type="match status" value="1"/>
</dbReference>
<keyword evidence="3" id="KW-0503">Monooxygenase</keyword>
<evidence type="ECO:0000313" key="4">
    <source>
        <dbReference type="EMBL" id="PYI32280.1"/>
    </source>
</evidence>
<dbReference type="AlphaFoldDB" id="A0A2V5IUE6"/>
<evidence type="ECO:0000256" key="1">
    <source>
        <dbReference type="ARBA" id="ARBA00007992"/>
    </source>
</evidence>
<dbReference type="PANTHER" id="PTHR13789:SF261">
    <property type="entry name" value="HYDROXYLASE, PUTATIVE (AFU_ORTHOLOGUE AFUA_7G00590)-RELATED"/>
    <property type="match status" value="1"/>
</dbReference>
<protein>
    <recommendedName>
        <fullName evidence="6">FAD-binding domain-containing protein</fullName>
    </recommendedName>
</protein>
<keyword evidence="5" id="KW-1185">Reference proteome</keyword>
<keyword evidence="2" id="KW-0560">Oxidoreductase</keyword>
<proteinExistence type="inferred from homology"/>
<name>A0A2V5IUE6_9EURO</name>
<dbReference type="InterPro" id="IPR050493">
    <property type="entry name" value="FAD-dep_Monooxygenase_BioMet"/>
</dbReference>
<evidence type="ECO:0000256" key="2">
    <source>
        <dbReference type="ARBA" id="ARBA00023002"/>
    </source>
</evidence>
<dbReference type="Gene3D" id="3.50.50.60">
    <property type="entry name" value="FAD/NAD(P)-binding domain"/>
    <property type="match status" value="1"/>
</dbReference>
<dbReference type="Proteomes" id="UP000248817">
    <property type="component" value="Unassembled WGS sequence"/>
</dbReference>
<dbReference type="Pfam" id="PF13450">
    <property type="entry name" value="NAD_binding_8"/>
    <property type="match status" value="1"/>
</dbReference>
<dbReference type="SUPFAM" id="SSF51905">
    <property type="entry name" value="FAD/NAD(P)-binding domain"/>
    <property type="match status" value="1"/>
</dbReference>
<feature type="non-terminal residue" evidence="4">
    <location>
        <position position="1"/>
    </location>
</feature>
<dbReference type="EMBL" id="KZ825494">
    <property type="protein sequence ID" value="PYI32280.1"/>
    <property type="molecule type" value="Genomic_DNA"/>
</dbReference>
<gene>
    <name evidence="4" type="ORF">BP00DRAFT_306429</name>
</gene>